<dbReference type="InParanoid" id="K3XPJ4"/>
<dbReference type="PANTHER" id="PTHR22835">
    <property type="entry name" value="ZINC FINGER FYVE DOMAIN CONTAINING PROTEIN"/>
    <property type="match status" value="1"/>
</dbReference>
<dbReference type="PANTHER" id="PTHR22835:SF565">
    <property type="entry name" value="GDSL ESTERASE_LIPASE"/>
    <property type="match status" value="1"/>
</dbReference>
<organism evidence="6 7">
    <name type="scientific">Setaria italica</name>
    <name type="common">Foxtail millet</name>
    <name type="synonym">Panicum italicum</name>
    <dbReference type="NCBI Taxonomy" id="4555"/>
    <lineage>
        <taxon>Eukaryota</taxon>
        <taxon>Viridiplantae</taxon>
        <taxon>Streptophyta</taxon>
        <taxon>Embryophyta</taxon>
        <taxon>Tracheophyta</taxon>
        <taxon>Spermatophyta</taxon>
        <taxon>Magnoliopsida</taxon>
        <taxon>Liliopsida</taxon>
        <taxon>Poales</taxon>
        <taxon>Poaceae</taxon>
        <taxon>PACMAD clade</taxon>
        <taxon>Panicoideae</taxon>
        <taxon>Panicodae</taxon>
        <taxon>Paniceae</taxon>
        <taxon>Cenchrinae</taxon>
        <taxon>Setaria</taxon>
    </lineage>
</organism>
<feature type="region of interest" description="Disordered" evidence="5">
    <location>
        <begin position="26"/>
        <end position="69"/>
    </location>
</feature>
<feature type="compositionally biased region" description="Low complexity" evidence="5">
    <location>
        <begin position="47"/>
        <end position="69"/>
    </location>
</feature>
<dbReference type="Gene3D" id="3.40.50.1110">
    <property type="entry name" value="SGNH hydrolase"/>
    <property type="match status" value="1"/>
</dbReference>
<evidence type="ECO:0000256" key="1">
    <source>
        <dbReference type="ARBA" id="ARBA00008668"/>
    </source>
</evidence>
<dbReference type="SUPFAM" id="SSF52266">
    <property type="entry name" value="SGNH hydrolase"/>
    <property type="match status" value="1"/>
</dbReference>
<dbReference type="HOGENOM" id="CLU_015101_2_1_1"/>
<dbReference type="GO" id="GO:0016788">
    <property type="term" value="F:hydrolase activity, acting on ester bonds"/>
    <property type="evidence" value="ECO:0007669"/>
    <property type="project" value="InterPro"/>
</dbReference>
<evidence type="ECO:0000256" key="4">
    <source>
        <dbReference type="ARBA" id="ARBA00023180"/>
    </source>
</evidence>
<dbReference type="EnsemblPlants" id="KQL03359">
    <property type="protein sequence ID" value="KQL03359"/>
    <property type="gene ID" value="SETIT_003821mg"/>
</dbReference>
<comment type="similarity">
    <text evidence="1">Belongs to the 'GDSL' lipolytic enzyme family.</text>
</comment>
<dbReference type="InterPro" id="IPR035669">
    <property type="entry name" value="SGNH_plant_lipase-like"/>
</dbReference>
<evidence type="ECO:0000256" key="3">
    <source>
        <dbReference type="ARBA" id="ARBA00022801"/>
    </source>
</evidence>
<protein>
    <recommendedName>
        <fullName evidence="8">GDSL esterase/lipase</fullName>
    </recommendedName>
</protein>
<keyword evidence="3" id="KW-0378">Hydrolase</keyword>
<keyword evidence="7" id="KW-1185">Reference proteome</keyword>
<keyword evidence="4" id="KW-0325">Glycoprotein</keyword>
<evidence type="ECO:0000313" key="7">
    <source>
        <dbReference type="Proteomes" id="UP000004995"/>
    </source>
</evidence>
<reference evidence="7" key="1">
    <citation type="journal article" date="2012" name="Nat. Biotechnol.">
        <title>Reference genome sequence of the model plant Setaria.</title>
        <authorList>
            <person name="Bennetzen J.L."/>
            <person name="Schmutz J."/>
            <person name="Wang H."/>
            <person name="Percifield R."/>
            <person name="Hawkins J."/>
            <person name="Pontaroli A.C."/>
            <person name="Estep M."/>
            <person name="Feng L."/>
            <person name="Vaughn J.N."/>
            <person name="Grimwood J."/>
            <person name="Jenkins J."/>
            <person name="Barry K."/>
            <person name="Lindquist E."/>
            <person name="Hellsten U."/>
            <person name="Deshpande S."/>
            <person name="Wang X."/>
            <person name="Wu X."/>
            <person name="Mitros T."/>
            <person name="Triplett J."/>
            <person name="Yang X."/>
            <person name="Ye C.Y."/>
            <person name="Mauro-Herrera M."/>
            <person name="Wang L."/>
            <person name="Li P."/>
            <person name="Sharma M."/>
            <person name="Sharma R."/>
            <person name="Ronald P.C."/>
            <person name="Panaud O."/>
            <person name="Kellogg E.A."/>
            <person name="Brutnell T.P."/>
            <person name="Doust A.N."/>
            <person name="Tuskan G.A."/>
            <person name="Rokhsar D."/>
            <person name="Devos K.M."/>
        </authorList>
    </citation>
    <scope>NUCLEOTIDE SEQUENCE [LARGE SCALE GENOMIC DNA]</scope>
    <source>
        <strain evidence="7">cv. Yugu1</strain>
    </source>
</reference>
<evidence type="ECO:0000313" key="6">
    <source>
        <dbReference type="EnsemblPlants" id="KQL03359"/>
    </source>
</evidence>
<dbReference type="Gramene" id="KQL03359">
    <property type="protein sequence ID" value="KQL03359"/>
    <property type="gene ID" value="SETIT_003821mg"/>
</dbReference>
<evidence type="ECO:0000256" key="2">
    <source>
        <dbReference type="ARBA" id="ARBA00022729"/>
    </source>
</evidence>
<sequence length="397" mass="43880">MAAETSSIPSAWLVWCPIPSLHLPPVTARRKSRARETWASSRRRVPSRSSSSYSRRRGPGAVTTATATAPHVRVRRRYDSIFSLGDSYADTGNGPVVLDRHAIDNPVMRPPYGSNFFGRPTGRYCDGRLAIDFIAESLGLPLVPPFLARNGSFRAGANFAVAGATALDSSFFRDGELHASGTAAHSAFNTSLNVQLQWFESLKPSLCATGQECREFFGRSLFFVGKFGFNDYTILLLYKGKSVPQVRSFVQDVVRTISMAIEARYNPQTGCLDEVNELTIHHNSLLLESIEKIQAKYPEVEIIYADFFSPVMEMVESPGKFGFERDVLTVCCGGPGRYHFRQAILCGEPGATKCEDPSARLFWDGAHLTEAANRYVADEWFSSINQPARARLLAVSN</sequence>
<proteinExistence type="inferred from homology"/>
<dbReference type="eggNOG" id="ENOG502QU5U">
    <property type="taxonomic scope" value="Eukaryota"/>
</dbReference>
<dbReference type="Pfam" id="PF00657">
    <property type="entry name" value="Lipase_GDSL"/>
    <property type="match status" value="1"/>
</dbReference>
<dbReference type="Proteomes" id="UP000004995">
    <property type="component" value="Unassembled WGS sequence"/>
</dbReference>
<dbReference type="CDD" id="cd01837">
    <property type="entry name" value="SGNH_plant_lipase_like"/>
    <property type="match status" value="1"/>
</dbReference>
<dbReference type="OMA" id="MAMVESP"/>
<dbReference type="EMBL" id="AGNK02002759">
    <property type="status" value="NOT_ANNOTATED_CDS"/>
    <property type="molecule type" value="Genomic_DNA"/>
</dbReference>
<dbReference type="AlphaFoldDB" id="K3XPJ4"/>
<accession>K3XPJ4</accession>
<reference evidence="6" key="2">
    <citation type="submission" date="2018-08" db="UniProtKB">
        <authorList>
            <consortium name="EnsemblPlants"/>
        </authorList>
    </citation>
    <scope>IDENTIFICATION</scope>
    <source>
        <strain evidence="6">Yugu1</strain>
    </source>
</reference>
<keyword evidence="2" id="KW-0732">Signal</keyword>
<dbReference type="InterPro" id="IPR036514">
    <property type="entry name" value="SGNH_hydro_sf"/>
</dbReference>
<evidence type="ECO:0008006" key="8">
    <source>
        <dbReference type="Google" id="ProtNLM"/>
    </source>
</evidence>
<evidence type="ECO:0000256" key="5">
    <source>
        <dbReference type="SAM" id="MobiDB-lite"/>
    </source>
</evidence>
<dbReference type="InterPro" id="IPR001087">
    <property type="entry name" value="GDSL"/>
</dbReference>
<name>K3XPJ4_SETIT</name>